<name>A0A8R7U704_TRIUA</name>
<dbReference type="Gramene" id="TuG1812G0400002141.01.T01">
    <property type="protein sequence ID" value="TuG1812G0400002141.01.T01.cds466849"/>
    <property type="gene ID" value="TuG1812G0400002141.01"/>
</dbReference>
<keyword evidence="3" id="KW-1185">Reference proteome</keyword>
<dbReference type="AlphaFoldDB" id="A0A8R7U704"/>
<reference evidence="2" key="3">
    <citation type="submission" date="2022-06" db="UniProtKB">
        <authorList>
            <consortium name="EnsemblPlants"/>
        </authorList>
    </citation>
    <scope>IDENTIFICATION</scope>
</reference>
<feature type="compositionally biased region" description="Low complexity" evidence="1">
    <location>
        <begin position="135"/>
        <end position="146"/>
    </location>
</feature>
<accession>A0A8R7U704</accession>
<evidence type="ECO:0000256" key="1">
    <source>
        <dbReference type="SAM" id="MobiDB-lite"/>
    </source>
</evidence>
<reference evidence="3" key="1">
    <citation type="journal article" date="2013" name="Nature">
        <title>Draft genome of the wheat A-genome progenitor Triticum urartu.</title>
        <authorList>
            <person name="Ling H.Q."/>
            <person name="Zhao S."/>
            <person name="Liu D."/>
            <person name="Wang J."/>
            <person name="Sun H."/>
            <person name="Zhang C."/>
            <person name="Fan H."/>
            <person name="Li D."/>
            <person name="Dong L."/>
            <person name="Tao Y."/>
            <person name="Gao C."/>
            <person name="Wu H."/>
            <person name="Li Y."/>
            <person name="Cui Y."/>
            <person name="Guo X."/>
            <person name="Zheng S."/>
            <person name="Wang B."/>
            <person name="Yu K."/>
            <person name="Liang Q."/>
            <person name="Yang W."/>
            <person name="Lou X."/>
            <person name="Chen J."/>
            <person name="Feng M."/>
            <person name="Jian J."/>
            <person name="Zhang X."/>
            <person name="Luo G."/>
            <person name="Jiang Y."/>
            <person name="Liu J."/>
            <person name="Wang Z."/>
            <person name="Sha Y."/>
            <person name="Zhang B."/>
            <person name="Wu H."/>
            <person name="Tang D."/>
            <person name="Shen Q."/>
            <person name="Xue P."/>
            <person name="Zou S."/>
            <person name="Wang X."/>
            <person name="Liu X."/>
            <person name="Wang F."/>
            <person name="Yang Y."/>
            <person name="An X."/>
            <person name="Dong Z."/>
            <person name="Zhang K."/>
            <person name="Zhang X."/>
            <person name="Luo M.C."/>
            <person name="Dvorak J."/>
            <person name="Tong Y."/>
            <person name="Wang J."/>
            <person name="Yang H."/>
            <person name="Li Z."/>
            <person name="Wang D."/>
            <person name="Zhang A."/>
            <person name="Wang J."/>
        </authorList>
    </citation>
    <scope>NUCLEOTIDE SEQUENCE</scope>
    <source>
        <strain evidence="3">cv. G1812</strain>
    </source>
</reference>
<evidence type="ECO:0000313" key="3">
    <source>
        <dbReference type="Proteomes" id="UP000015106"/>
    </source>
</evidence>
<reference evidence="2" key="2">
    <citation type="submission" date="2018-03" db="EMBL/GenBank/DDBJ databases">
        <title>The Triticum urartu genome reveals the dynamic nature of wheat genome evolution.</title>
        <authorList>
            <person name="Ling H."/>
            <person name="Ma B."/>
            <person name="Shi X."/>
            <person name="Liu H."/>
            <person name="Dong L."/>
            <person name="Sun H."/>
            <person name="Cao Y."/>
            <person name="Gao Q."/>
            <person name="Zheng S."/>
            <person name="Li Y."/>
            <person name="Yu Y."/>
            <person name="Du H."/>
            <person name="Qi M."/>
            <person name="Li Y."/>
            <person name="Yu H."/>
            <person name="Cui Y."/>
            <person name="Wang N."/>
            <person name="Chen C."/>
            <person name="Wu H."/>
            <person name="Zhao Y."/>
            <person name="Zhang J."/>
            <person name="Li Y."/>
            <person name="Zhou W."/>
            <person name="Zhang B."/>
            <person name="Hu W."/>
            <person name="Eijk M."/>
            <person name="Tang J."/>
            <person name="Witsenboer H."/>
            <person name="Zhao S."/>
            <person name="Li Z."/>
            <person name="Zhang A."/>
            <person name="Wang D."/>
            <person name="Liang C."/>
        </authorList>
    </citation>
    <scope>NUCLEOTIDE SEQUENCE [LARGE SCALE GENOMIC DNA]</scope>
    <source>
        <strain evidence="2">cv. G1812</strain>
    </source>
</reference>
<organism evidence="2 3">
    <name type="scientific">Triticum urartu</name>
    <name type="common">Red wild einkorn</name>
    <name type="synonym">Crithodium urartu</name>
    <dbReference type="NCBI Taxonomy" id="4572"/>
    <lineage>
        <taxon>Eukaryota</taxon>
        <taxon>Viridiplantae</taxon>
        <taxon>Streptophyta</taxon>
        <taxon>Embryophyta</taxon>
        <taxon>Tracheophyta</taxon>
        <taxon>Spermatophyta</taxon>
        <taxon>Magnoliopsida</taxon>
        <taxon>Liliopsida</taxon>
        <taxon>Poales</taxon>
        <taxon>Poaceae</taxon>
        <taxon>BOP clade</taxon>
        <taxon>Pooideae</taxon>
        <taxon>Triticodae</taxon>
        <taxon>Triticeae</taxon>
        <taxon>Triticinae</taxon>
        <taxon>Triticum</taxon>
    </lineage>
</organism>
<proteinExistence type="predicted"/>
<evidence type="ECO:0000313" key="2">
    <source>
        <dbReference type="EnsemblPlants" id="TuG1812G0400002141.01.T01.cds466849"/>
    </source>
</evidence>
<dbReference type="EnsemblPlants" id="TuG1812G0400002141.01.T01">
    <property type="protein sequence ID" value="TuG1812G0400002141.01.T01.cds466849"/>
    <property type="gene ID" value="TuG1812G0400002141.01"/>
</dbReference>
<feature type="region of interest" description="Disordered" evidence="1">
    <location>
        <begin position="113"/>
        <end position="146"/>
    </location>
</feature>
<dbReference type="Proteomes" id="UP000015106">
    <property type="component" value="Chromosome 4"/>
</dbReference>
<sequence>RKSTAAAAHTCHLAQAGIHRSHLGATPPNSESVLIPAVATALRSTPARGGHRAAPPSQHHKIWAMPSPCSHCHNEHTLLQPSNISAQYHAAAPPCPTPTCATSLSVTHRRHPRFTSQASPRAIKTRNAPSPPSLAPARALPAMARG</sequence>
<protein>
    <submittedName>
        <fullName evidence="2">Uncharacterized protein</fullName>
    </submittedName>
</protein>